<dbReference type="EMBL" id="JAMXLY010000033">
    <property type="protein sequence ID" value="MCO6025937.1"/>
    <property type="molecule type" value="Genomic_DNA"/>
</dbReference>
<reference evidence="1 2" key="1">
    <citation type="submission" date="2022-06" db="EMBL/GenBank/DDBJ databases">
        <title>A taxonomic note on the genus Prevotella: Description of four novel genera and emended description of the genera Hallella and Xylanibacter.</title>
        <authorList>
            <person name="Hitch T.C.A."/>
        </authorList>
    </citation>
    <scope>NUCLEOTIDE SEQUENCE [LARGE SCALE GENOMIC DNA]</scope>
    <source>
        <strain evidence="1 2">DSM 100619</strain>
    </source>
</reference>
<gene>
    <name evidence="1" type="ORF">NG821_08825</name>
</gene>
<proteinExistence type="predicted"/>
<comment type="caution">
    <text evidence="1">The sequence shown here is derived from an EMBL/GenBank/DDBJ whole genome shotgun (WGS) entry which is preliminary data.</text>
</comment>
<dbReference type="RefSeq" id="WP_252761295.1">
    <property type="nucleotide sequence ID" value="NZ_JAMXLY010000033.1"/>
</dbReference>
<evidence type="ECO:0000313" key="2">
    <source>
        <dbReference type="Proteomes" id="UP001204015"/>
    </source>
</evidence>
<sequence>MIRGIECAATYHTIIQTCRMMGVKVLKCTSKSSLRSSPKVAETMPKCCLGSWP</sequence>
<keyword evidence="2" id="KW-1185">Reference proteome</keyword>
<dbReference type="Proteomes" id="UP001204015">
    <property type="component" value="Unassembled WGS sequence"/>
</dbReference>
<accession>A0ABT1BZT5</accession>
<evidence type="ECO:0000313" key="1">
    <source>
        <dbReference type="EMBL" id="MCO6025937.1"/>
    </source>
</evidence>
<name>A0ABT1BZT5_9BACT</name>
<organism evidence="1 2">
    <name type="scientific">Segatella cerevisiae</name>
    <dbReference type="NCBI Taxonomy" id="2053716"/>
    <lineage>
        <taxon>Bacteria</taxon>
        <taxon>Pseudomonadati</taxon>
        <taxon>Bacteroidota</taxon>
        <taxon>Bacteroidia</taxon>
        <taxon>Bacteroidales</taxon>
        <taxon>Prevotellaceae</taxon>
        <taxon>Segatella</taxon>
    </lineage>
</organism>
<protein>
    <submittedName>
        <fullName evidence="1">Uncharacterized protein</fullName>
    </submittedName>
</protein>